<organism evidence="1">
    <name type="scientific">uncultured Poseidoniia archaeon</name>
    <dbReference type="NCBI Taxonomy" id="1697135"/>
    <lineage>
        <taxon>Archaea</taxon>
        <taxon>Methanobacteriati</taxon>
        <taxon>Thermoplasmatota</taxon>
        <taxon>Candidatus Poseidoniia</taxon>
        <taxon>environmental samples</taxon>
    </lineage>
</organism>
<protein>
    <submittedName>
        <fullName evidence="1">Uncharacterized protein</fullName>
    </submittedName>
</protein>
<name>A0A1B1TAU3_9ARCH</name>
<sequence length="137" mass="15741">MSDLSHLRPKVENVKVLVEQNSICKNLNFDWLNLSAQVESLTQRQGKLGYGFGYNDLIKSKSGKHVFFVEKWKISKKTGSIPSITGNDKSFQVNKTYIYKPLEHSSNYSLLKVLEDFDDEIIATQVIRFIIDNLQLN</sequence>
<proteinExistence type="predicted"/>
<dbReference type="AlphaFoldDB" id="A0A1B1TAU3"/>
<dbReference type="EMBL" id="KP211825">
    <property type="protein sequence ID" value="ANV79380.1"/>
    <property type="molecule type" value="Genomic_DNA"/>
</dbReference>
<reference evidence="1" key="1">
    <citation type="submission" date="2014-11" db="EMBL/GenBank/DDBJ databases">
        <authorList>
            <person name="Zhu J."/>
            <person name="Qi W."/>
            <person name="Song R."/>
        </authorList>
    </citation>
    <scope>NUCLEOTIDE SEQUENCE</scope>
</reference>
<accession>A0A1B1TAU3</accession>
<reference evidence="1" key="2">
    <citation type="journal article" date="2015" name="ISME J.">
        <title>A new class of marine Euryarchaeota group II from the Mediterranean deep chlorophyll maximum.</title>
        <authorList>
            <person name="Martin-Cuadrado A.B."/>
            <person name="Garcia-Heredia I."/>
            <person name="Molto A.G."/>
            <person name="Lopez-Ubeda R."/>
            <person name="Kimes N."/>
            <person name="Lopez-Garcia P."/>
            <person name="Moreira D."/>
            <person name="Rodriguez-Valera F."/>
        </authorList>
    </citation>
    <scope>NUCLEOTIDE SEQUENCE</scope>
</reference>
<evidence type="ECO:0000313" key="1">
    <source>
        <dbReference type="EMBL" id="ANV79380.1"/>
    </source>
</evidence>